<reference evidence="1 2" key="1">
    <citation type="submission" date="2018-05" db="EMBL/GenBank/DDBJ databases">
        <title>Genomic Encyclopedia of Type Strains, Phase IV (KMG-IV): sequencing the most valuable type-strain genomes for metagenomic binning, comparative biology and taxonomic classification.</title>
        <authorList>
            <person name="Goeker M."/>
        </authorList>
    </citation>
    <scope>NUCLEOTIDE SEQUENCE [LARGE SCALE GENOMIC DNA]</scope>
    <source>
        <strain evidence="1 2">DSM 3183</strain>
    </source>
</reference>
<evidence type="ECO:0000313" key="1">
    <source>
        <dbReference type="EMBL" id="PXW73001.1"/>
    </source>
</evidence>
<evidence type="ECO:0000313" key="2">
    <source>
        <dbReference type="Proteomes" id="UP000248014"/>
    </source>
</evidence>
<keyword evidence="2" id="KW-1185">Reference proteome</keyword>
<dbReference type="EMBL" id="QJJM01000011">
    <property type="protein sequence ID" value="PXW73001.1"/>
    <property type="molecule type" value="Genomic_DNA"/>
</dbReference>
<gene>
    <name evidence="1" type="ORF">C7451_111123</name>
</gene>
<protein>
    <submittedName>
        <fullName evidence="1">Uncharacterized protein</fullName>
    </submittedName>
</protein>
<accession>A0A2V3UVT8</accession>
<organism evidence="1 2">
    <name type="scientific">Blastomonas natatoria</name>
    <dbReference type="NCBI Taxonomy" id="34015"/>
    <lineage>
        <taxon>Bacteria</taxon>
        <taxon>Pseudomonadati</taxon>
        <taxon>Pseudomonadota</taxon>
        <taxon>Alphaproteobacteria</taxon>
        <taxon>Sphingomonadales</taxon>
        <taxon>Sphingomonadaceae</taxon>
        <taxon>Blastomonas</taxon>
    </lineage>
</organism>
<comment type="caution">
    <text evidence="1">The sequence shown here is derived from an EMBL/GenBank/DDBJ whole genome shotgun (WGS) entry which is preliminary data.</text>
</comment>
<name>A0A2V3UVT8_9SPHN</name>
<dbReference type="Proteomes" id="UP000248014">
    <property type="component" value="Unassembled WGS sequence"/>
</dbReference>
<sequence length="135" mass="14110">MLLNRNRSSWAAVSLAVAMIFGSIVMPGSDASAASTPASAADQPVSLVVRRDGPLVDAQVVAVASCACAGRFRIESRSGSANNSVNTSSFGRIDKPGAVLSHIRFGGSDDWSIRLTVSIDGRNDYVIARSSDRNP</sequence>
<dbReference type="AlphaFoldDB" id="A0A2V3UVT8"/>
<proteinExistence type="predicted"/>